<keyword evidence="7" id="KW-1185">Reference proteome</keyword>
<proteinExistence type="predicted"/>
<dbReference type="InterPro" id="IPR004097">
    <property type="entry name" value="DHHA2"/>
</dbReference>
<dbReference type="InterPro" id="IPR038222">
    <property type="entry name" value="DHHA2_dom_sf"/>
</dbReference>
<sequence>MASPARISLKTFLSTARKSLAAPSAQRPSPLTFVIGNESADLDSICSAVLLAYFRTHTPPHTLHIPLSNLPRADLALRPELTAILRPAGLSPDDFLTLSDFPKDGPRPDQTQWLLVDHNAPTGFLANYLTTASPSESSPIIGCIDHHDDEGVVPASSDPRVFAKCGSCMSLVLDHVKPAWVALPPSREIDSQLSYLALGPILIDTTNLASKDKTTEWDVRAVALAEANLQGGGYDRTGYFDAISELKEDISGLSFRDVLRKDYKRWADGGLVLGMSSVVQGIEYLTTELGDRDGFLEALKSWSKEQGLDIAAVMTVSRPRGVFTRELLVWAFGEQGIRVAKQFVDKNKEALGLEAWGKGGLDGEDGEQGGWRVCWTQRRVESSRKQVAPMLREAMQDASKL</sequence>
<organism evidence="6 7">
    <name type="scientific">Lasiosphaeris hirsuta</name>
    <dbReference type="NCBI Taxonomy" id="260670"/>
    <lineage>
        <taxon>Eukaryota</taxon>
        <taxon>Fungi</taxon>
        <taxon>Dikarya</taxon>
        <taxon>Ascomycota</taxon>
        <taxon>Pezizomycotina</taxon>
        <taxon>Sordariomycetes</taxon>
        <taxon>Sordariomycetidae</taxon>
        <taxon>Sordariales</taxon>
        <taxon>Lasiosphaeriaceae</taxon>
        <taxon>Lasiosphaeris</taxon>
    </lineage>
</organism>
<dbReference type="GO" id="GO:0005737">
    <property type="term" value="C:cytoplasm"/>
    <property type="evidence" value="ECO:0007669"/>
    <property type="project" value="InterPro"/>
</dbReference>
<dbReference type="InterPro" id="IPR038763">
    <property type="entry name" value="DHH_sf"/>
</dbReference>
<protein>
    <recommendedName>
        <fullName evidence="5">DHHA2 domain-containing protein</fullName>
    </recommendedName>
</protein>
<keyword evidence="3" id="KW-0378">Hydrolase</keyword>
<dbReference type="PANTHER" id="PTHR12112:SF39">
    <property type="entry name" value="EG:152A3.5 PROTEIN (FBGN0003116_PN PROTEIN)"/>
    <property type="match status" value="1"/>
</dbReference>
<dbReference type="EMBL" id="JAUKUA010000004">
    <property type="protein sequence ID" value="KAK0715188.1"/>
    <property type="molecule type" value="Genomic_DNA"/>
</dbReference>
<dbReference type="GO" id="GO:0004309">
    <property type="term" value="F:exopolyphosphatase activity"/>
    <property type="evidence" value="ECO:0007669"/>
    <property type="project" value="TreeGrafter"/>
</dbReference>
<feature type="domain" description="DHHA2" evidence="5">
    <location>
        <begin position="240"/>
        <end position="395"/>
    </location>
</feature>
<dbReference type="Gene3D" id="3.10.310.20">
    <property type="entry name" value="DHHA2 domain"/>
    <property type="match status" value="1"/>
</dbReference>
<dbReference type="GO" id="GO:0046872">
    <property type="term" value="F:metal ion binding"/>
    <property type="evidence" value="ECO:0007669"/>
    <property type="project" value="UniProtKB-KW"/>
</dbReference>
<reference evidence="6" key="1">
    <citation type="submission" date="2023-06" db="EMBL/GenBank/DDBJ databases">
        <title>Genome-scale phylogeny and comparative genomics of the fungal order Sordariales.</title>
        <authorList>
            <consortium name="Lawrence Berkeley National Laboratory"/>
            <person name="Hensen N."/>
            <person name="Bonometti L."/>
            <person name="Westerberg I."/>
            <person name="Brannstrom I.O."/>
            <person name="Guillou S."/>
            <person name="Cros-Aarteil S."/>
            <person name="Calhoun S."/>
            <person name="Haridas S."/>
            <person name="Kuo A."/>
            <person name="Mondo S."/>
            <person name="Pangilinan J."/>
            <person name="Riley R."/>
            <person name="Labutti K."/>
            <person name="Andreopoulos B."/>
            <person name="Lipzen A."/>
            <person name="Chen C."/>
            <person name="Yanf M."/>
            <person name="Daum C."/>
            <person name="Ng V."/>
            <person name="Clum A."/>
            <person name="Steindorff A."/>
            <person name="Ohm R."/>
            <person name="Martin F."/>
            <person name="Silar P."/>
            <person name="Natvig D."/>
            <person name="Lalanne C."/>
            <person name="Gautier V."/>
            <person name="Ament-Velasquez S.L."/>
            <person name="Kruys A."/>
            <person name="Hutchinson M.I."/>
            <person name="Powell A.J."/>
            <person name="Barry K."/>
            <person name="Miller A.N."/>
            <person name="Grigoriev I.V."/>
            <person name="Debuchy R."/>
            <person name="Gladieux P."/>
            <person name="Thoren M.H."/>
            <person name="Johannesson H."/>
        </authorList>
    </citation>
    <scope>NUCLEOTIDE SEQUENCE</scope>
    <source>
        <strain evidence="6">SMH4607-1</strain>
    </source>
</reference>
<dbReference type="PANTHER" id="PTHR12112">
    <property type="entry name" value="BNIP - RELATED"/>
    <property type="match status" value="1"/>
</dbReference>
<dbReference type="Pfam" id="PF02833">
    <property type="entry name" value="DHHA2"/>
    <property type="match status" value="1"/>
</dbReference>
<evidence type="ECO:0000256" key="1">
    <source>
        <dbReference type="ARBA" id="ARBA00001936"/>
    </source>
</evidence>
<keyword evidence="4" id="KW-0464">Manganese</keyword>
<evidence type="ECO:0000256" key="2">
    <source>
        <dbReference type="ARBA" id="ARBA00022723"/>
    </source>
</evidence>
<dbReference type="AlphaFoldDB" id="A0AA40DXE0"/>
<keyword evidence="2" id="KW-0479">Metal-binding</keyword>
<evidence type="ECO:0000259" key="5">
    <source>
        <dbReference type="SMART" id="SM01131"/>
    </source>
</evidence>
<comment type="cofactor">
    <cofactor evidence="1">
        <name>Mn(2+)</name>
        <dbReference type="ChEBI" id="CHEBI:29035"/>
    </cofactor>
</comment>
<dbReference type="Gene3D" id="3.90.1640.10">
    <property type="entry name" value="inorganic pyrophosphatase (n-terminal core)"/>
    <property type="match status" value="1"/>
</dbReference>
<comment type="caution">
    <text evidence="6">The sequence shown here is derived from an EMBL/GenBank/DDBJ whole genome shotgun (WGS) entry which is preliminary data.</text>
</comment>
<dbReference type="InterPro" id="IPR001667">
    <property type="entry name" value="DDH_dom"/>
</dbReference>
<evidence type="ECO:0000313" key="7">
    <source>
        <dbReference type="Proteomes" id="UP001172102"/>
    </source>
</evidence>
<dbReference type="SUPFAM" id="SSF64182">
    <property type="entry name" value="DHH phosphoesterases"/>
    <property type="match status" value="1"/>
</dbReference>
<name>A0AA40DXE0_9PEZI</name>
<evidence type="ECO:0000256" key="3">
    <source>
        <dbReference type="ARBA" id="ARBA00022801"/>
    </source>
</evidence>
<evidence type="ECO:0000313" key="6">
    <source>
        <dbReference type="EMBL" id="KAK0715188.1"/>
    </source>
</evidence>
<dbReference type="Pfam" id="PF01368">
    <property type="entry name" value="DHH"/>
    <property type="match status" value="1"/>
</dbReference>
<dbReference type="SMART" id="SM01131">
    <property type="entry name" value="DHHA2"/>
    <property type="match status" value="1"/>
</dbReference>
<dbReference type="Proteomes" id="UP001172102">
    <property type="component" value="Unassembled WGS sequence"/>
</dbReference>
<accession>A0AA40DXE0</accession>
<gene>
    <name evidence="6" type="ORF">B0H67DRAFT_600892</name>
</gene>
<evidence type="ECO:0000256" key="4">
    <source>
        <dbReference type="ARBA" id="ARBA00023211"/>
    </source>
</evidence>